<dbReference type="AlphaFoldDB" id="A0A6S6NW00"/>
<dbReference type="GO" id="GO:0030246">
    <property type="term" value="F:carbohydrate binding"/>
    <property type="evidence" value="ECO:0007669"/>
    <property type="project" value="InterPro"/>
</dbReference>
<dbReference type="Pfam" id="PF01263">
    <property type="entry name" value="Aldose_epim"/>
    <property type="match status" value="1"/>
</dbReference>
<organism evidence="1 2">
    <name type="scientific">Mycolicibacterium litorale</name>
    <dbReference type="NCBI Taxonomy" id="758802"/>
    <lineage>
        <taxon>Bacteria</taxon>
        <taxon>Bacillati</taxon>
        <taxon>Actinomycetota</taxon>
        <taxon>Actinomycetes</taxon>
        <taxon>Mycobacteriales</taxon>
        <taxon>Mycobacteriaceae</taxon>
        <taxon>Mycolicibacterium</taxon>
    </lineage>
</organism>
<gene>
    <name evidence="1" type="ORF">NIIDNTM18_05310</name>
</gene>
<protein>
    <submittedName>
        <fullName evidence="1">Aldose 1-epimerase</fullName>
    </submittedName>
</protein>
<accession>A0A6S6NW00</accession>
<dbReference type="Gene3D" id="2.70.98.10">
    <property type="match status" value="1"/>
</dbReference>
<dbReference type="GO" id="GO:0005975">
    <property type="term" value="P:carbohydrate metabolic process"/>
    <property type="evidence" value="ECO:0007669"/>
    <property type="project" value="InterPro"/>
</dbReference>
<proteinExistence type="predicted"/>
<dbReference type="SUPFAM" id="SSF74650">
    <property type="entry name" value="Galactose mutarotase-like"/>
    <property type="match status" value="1"/>
</dbReference>
<dbReference type="InterPro" id="IPR014718">
    <property type="entry name" value="GH-type_carb-bd"/>
</dbReference>
<dbReference type="RefSeq" id="WP_185294241.1">
    <property type="nucleotide sequence ID" value="NZ_AP023287.1"/>
</dbReference>
<dbReference type="InterPro" id="IPR011013">
    <property type="entry name" value="Gal_mutarotase_sf_dom"/>
</dbReference>
<evidence type="ECO:0000313" key="2">
    <source>
        <dbReference type="Proteomes" id="UP000515734"/>
    </source>
</evidence>
<reference evidence="1 2" key="1">
    <citation type="submission" date="2020-07" db="EMBL/GenBank/DDBJ databases">
        <title>Complete genome sequence of Mycolicibacterium litorale like strain isolated from cardiac implantable electronic device infection.</title>
        <authorList>
            <person name="Fukano H."/>
            <person name="Miyama H."/>
            <person name="Hoshino Y."/>
        </authorList>
    </citation>
    <scope>NUCLEOTIDE SEQUENCE [LARGE SCALE GENOMIC DNA]</scope>
    <source>
        <strain evidence="1 2">NIIDNTM18</strain>
    </source>
</reference>
<evidence type="ECO:0000313" key="1">
    <source>
        <dbReference type="EMBL" id="BCI51253.1"/>
    </source>
</evidence>
<dbReference type="InterPro" id="IPR008183">
    <property type="entry name" value="Aldose_1/G6P_1-epimerase"/>
</dbReference>
<dbReference type="GO" id="GO:0016853">
    <property type="term" value="F:isomerase activity"/>
    <property type="evidence" value="ECO:0007669"/>
    <property type="project" value="InterPro"/>
</dbReference>
<dbReference type="EMBL" id="AP023287">
    <property type="protein sequence ID" value="BCI51253.1"/>
    <property type="molecule type" value="Genomic_DNA"/>
</dbReference>
<dbReference type="Proteomes" id="UP000515734">
    <property type="component" value="Chromosome"/>
</dbReference>
<sequence>MAEYQPVILRDPSSSVTATYVPAAGMICTSLSDDGVEYLGQRRGVEAYITSGKTMGIPILYPWANRLSANKYPIDGAVVTLTPGVGGVRTDEHGVPIHGVLGAYREWVVVEHSDKRLVATVDWAGSPRLLATFPFPHVLTMAVTLGDRTLTVETTVAPSAAASVPLCYGYHPYLQIPDVPRARWQLQTPAMRHLPVDSWGIPTGATEAWSARSETLGDTELDHGFDQVDDGSLFVLSGGDRSVEVSFGQGYSAAQLFAPSSDDLVAVEPMAAPTDALRRGHYRVAAPNEPATSRFSIRIAG</sequence>
<name>A0A6S6NW00_9MYCO</name>
<dbReference type="CDD" id="cd01081">
    <property type="entry name" value="Aldose_epim"/>
    <property type="match status" value="1"/>
</dbReference>